<dbReference type="EMBL" id="JACIDT010000035">
    <property type="protein sequence ID" value="MBB3928795.1"/>
    <property type="molecule type" value="Genomic_DNA"/>
</dbReference>
<protein>
    <submittedName>
        <fullName evidence="2">Uncharacterized protein</fullName>
    </submittedName>
</protein>
<dbReference type="AlphaFoldDB" id="A0A7W6BRL6"/>
<name>A0A7W6BRL6_9SPHN</name>
<evidence type="ECO:0000313" key="2">
    <source>
        <dbReference type="EMBL" id="MBB3928795.1"/>
    </source>
</evidence>
<comment type="caution">
    <text evidence="2">The sequence shown here is derived from an EMBL/GenBank/DDBJ whole genome shotgun (WGS) entry which is preliminary data.</text>
</comment>
<dbReference type="Proteomes" id="UP000571950">
    <property type="component" value="Unassembled WGS sequence"/>
</dbReference>
<gene>
    <name evidence="2" type="ORF">GGR43_004540</name>
</gene>
<proteinExistence type="predicted"/>
<evidence type="ECO:0000313" key="3">
    <source>
        <dbReference type="Proteomes" id="UP000571950"/>
    </source>
</evidence>
<organism evidence="2 3">
    <name type="scientific">Sphingobium jiangsuense</name>
    <dbReference type="NCBI Taxonomy" id="870476"/>
    <lineage>
        <taxon>Bacteria</taxon>
        <taxon>Pseudomonadati</taxon>
        <taxon>Pseudomonadota</taxon>
        <taxon>Alphaproteobacteria</taxon>
        <taxon>Sphingomonadales</taxon>
        <taxon>Sphingomonadaceae</taxon>
        <taxon>Sphingobium</taxon>
    </lineage>
</organism>
<reference evidence="2 3" key="1">
    <citation type="submission" date="2020-08" db="EMBL/GenBank/DDBJ databases">
        <title>Genomic Encyclopedia of Type Strains, Phase IV (KMG-IV): sequencing the most valuable type-strain genomes for metagenomic binning, comparative biology and taxonomic classification.</title>
        <authorList>
            <person name="Goeker M."/>
        </authorList>
    </citation>
    <scope>NUCLEOTIDE SEQUENCE [LARGE SCALE GENOMIC DNA]</scope>
    <source>
        <strain evidence="2 3">DSM 26189</strain>
    </source>
</reference>
<accession>A0A7W6BRL6</accession>
<keyword evidence="3" id="KW-1185">Reference proteome</keyword>
<sequence>MPKLRITNLTNSPFDLDGGFRLPAMGRIVGDFSEAYAAAISASPGVAVQVIAPLDHDGDGKSGGSLPGPASTRAKGRRGRPRKA</sequence>
<evidence type="ECO:0000256" key="1">
    <source>
        <dbReference type="SAM" id="MobiDB-lite"/>
    </source>
</evidence>
<feature type="compositionally biased region" description="Basic residues" evidence="1">
    <location>
        <begin position="74"/>
        <end position="84"/>
    </location>
</feature>
<feature type="region of interest" description="Disordered" evidence="1">
    <location>
        <begin position="53"/>
        <end position="84"/>
    </location>
</feature>
<dbReference type="RefSeq" id="WP_188073985.1">
    <property type="nucleotide sequence ID" value="NZ_BSPS01000186.1"/>
</dbReference>